<dbReference type="GO" id="GO:0016758">
    <property type="term" value="F:hexosyltransferase activity"/>
    <property type="evidence" value="ECO:0007669"/>
    <property type="project" value="InterPro"/>
</dbReference>
<organism evidence="5 6">
    <name type="scientific">Anoxybacteroides tepidamans</name>
    <dbReference type="NCBI Taxonomy" id="265948"/>
    <lineage>
        <taxon>Bacteria</taxon>
        <taxon>Bacillati</taxon>
        <taxon>Bacillota</taxon>
        <taxon>Bacilli</taxon>
        <taxon>Bacillales</taxon>
        <taxon>Anoxybacillaceae</taxon>
        <taxon>Anoxybacteroides</taxon>
    </lineage>
</organism>
<feature type="domain" description="Diacylglycerol glucosyltransferase N-terminal" evidence="4">
    <location>
        <begin position="16"/>
        <end position="185"/>
    </location>
</feature>
<sequence>MMRILLLPLFQMSSGHHKVADALIDFLQTQIPTVFCKKIDFLSYCNEYIEKIVSEMYLRWIRSHPSSYHRVYKALMYPDFQRLEFVHLELWLPYFEHKMKKMVEKEQPELIICTHSFPSRILQRLKKRKEVQTPVINVYTDFFMNGIWGKQGIDYHFVPHAEAKQELVARYCIEEKQIIVTGIPVHETFMSKGDEMKGKHEQFHLLLAGGNQGLGNMIDFFGKMENSYSFRYSVLCGTNEKLYEEIAGWKHPNIRPFRYICDIEEMNRLYNEVDAIITKPGGVTVSEVLHKRLPIFTIDYLPGQEEINLRYLEKHGLIYNLTGLEHYERKIAYVLSNEKEQNRFGKRVNGYFSQIEKTAQNALKDIVTVYREDHRVLFR</sequence>
<proteinExistence type="inferred from homology"/>
<dbReference type="EMBL" id="JACHEP010000001">
    <property type="protein sequence ID" value="MBB5323327.1"/>
    <property type="molecule type" value="Genomic_DNA"/>
</dbReference>
<reference evidence="5 6" key="1">
    <citation type="submission" date="2020-08" db="EMBL/GenBank/DDBJ databases">
        <title>Genomic Encyclopedia of Type Strains, Phase IV (KMG-IV): sequencing the most valuable type-strain genomes for metagenomic binning, comparative biology and taxonomic classification.</title>
        <authorList>
            <person name="Goeker M."/>
        </authorList>
    </citation>
    <scope>NUCLEOTIDE SEQUENCE [LARGE SCALE GENOMIC DNA]</scope>
    <source>
        <strain evidence="5 6">DSM 16325</strain>
    </source>
</reference>
<dbReference type="Pfam" id="PF06925">
    <property type="entry name" value="MGDG_synth"/>
    <property type="match status" value="1"/>
</dbReference>
<protein>
    <submittedName>
        <fullName evidence="5">UDP-N-acetylglucosamine:LPS N-acetylglucosamine transferase</fullName>
    </submittedName>
</protein>
<evidence type="ECO:0000259" key="4">
    <source>
        <dbReference type="Pfam" id="PF06925"/>
    </source>
</evidence>
<keyword evidence="3 5" id="KW-0808">Transferase</keyword>
<dbReference type="RefSeq" id="WP_183251055.1">
    <property type="nucleotide sequence ID" value="NZ_JACHEP010000001.1"/>
</dbReference>
<evidence type="ECO:0000256" key="2">
    <source>
        <dbReference type="ARBA" id="ARBA00022676"/>
    </source>
</evidence>
<dbReference type="InterPro" id="IPR050519">
    <property type="entry name" value="Glycosyltransf_28_UgtP"/>
</dbReference>
<dbReference type="Proteomes" id="UP000520011">
    <property type="component" value="Unassembled WGS sequence"/>
</dbReference>
<comment type="caution">
    <text evidence="5">The sequence shown here is derived from an EMBL/GenBank/DDBJ whole genome shotgun (WGS) entry which is preliminary data.</text>
</comment>
<dbReference type="PANTHER" id="PTHR43025">
    <property type="entry name" value="MONOGALACTOSYLDIACYLGLYCEROL SYNTHASE"/>
    <property type="match status" value="1"/>
</dbReference>
<dbReference type="Gene3D" id="3.40.50.2000">
    <property type="entry name" value="Glycogen Phosphorylase B"/>
    <property type="match status" value="1"/>
</dbReference>
<evidence type="ECO:0000256" key="1">
    <source>
        <dbReference type="ARBA" id="ARBA00006962"/>
    </source>
</evidence>
<comment type="similarity">
    <text evidence="1">Belongs to the glycosyltransferase 28 family.</text>
</comment>
<keyword evidence="2" id="KW-0328">Glycosyltransferase</keyword>
<dbReference type="InterPro" id="IPR009695">
    <property type="entry name" value="Diacylglyc_glucosyltr_N"/>
</dbReference>
<name>A0A7W8IMN3_9BACL</name>
<dbReference type="GO" id="GO:0016020">
    <property type="term" value="C:membrane"/>
    <property type="evidence" value="ECO:0007669"/>
    <property type="project" value="GOC"/>
</dbReference>
<keyword evidence="6" id="KW-1185">Reference proteome</keyword>
<dbReference type="PANTHER" id="PTHR43025:SF3">
    <property type="entry name" value="MONOGALACTOSYLDIACYLGLYCEROL SYNTHASE 1, CHLOROPLASTIC"/>
    <property type="match status" value="1"/>
</dbReference>
<evidence type="ECO:0000313" key="6">
    <source>
        <dbReference type="Proteomes" id="UP000520011"/>
    </source>
</evidence>
<dbReference type="GO" id="GO:0009247">
    <property type="term" value="P:glycolipid biosynthetic process"/>
    <property type="evidence" value="ECO:0007669"/>
    <property type="project" value="InterPro"/>
</dbReference>
<gene>
    <name evidence="5" type="ORF">HNQ34_000404</name>
</gene>
<accession>A0A7W8IMN3</accession>
<evidence type="ECO:0000256" key="3">
    <source>
        <dbReference type="ARBA" id="ARBA00022679"/>
    </source>
</evidence>
<dbReference type="AlphaFoldDB" id="A0A7W8IMN3"/>
<dbReference type="SUPFAM" id="SSF53756">
    <property type="entry name" value="UDP-Glycosyltransferase/glycogen phosphorylase"/>
    <property type="match status" value="1"/>
</dbReference>
<evidence type="ECO:0000313" key="5">
    <source>
        <dbReference type="EMBL" id="MBB5323327.1"/>
    </source>
</evidence>